<keyword evidence="5" id="KW-0627">Porphyrin biosynthesis</keyword>
<dbReference type="InterPro" id="IPR003043">
    <property type="entry name" value="Uropor_MeTrfase_CS"/>
</dbReference>
<dbReference type="EMBL" id="BIFR01000001">
    <property type="protein sequence ID" value="GCE13789.1"/>
    <property type="molecule type" value="Genomic_DNA"/>
</dbReference>
<dbReference type="NCBIfam" id="NF004790">
    <property type="entry name" value="PRK06136.1"/>
    <property type="match status" value="1"/>
</dbReference>
<evidence type="ECO:0000256" key="2">
    <source>
        <dbReference type="ARBA" id="ARBA00022603"/>
    </source>
</evidence>
<evidence type="ECO:0000256" key="3">
    <source>
        <dbReference type="ARBA" id="ARBA00022679"/>
    </source>
</evidence>
<accession>A0A402A400</accession>
<dbReference type="PANTHER" id="PTHR45790:SF3">
    <property type="entry name" value="S-ADENOSYL-L-METHIONINE-DEPENDENT UROPORPHYRINOGEN III METHYLTRANSFERASE, CHLOROPLASTIC"/>
    <property type="match status" value="1"/>
</dbReference>
<dbReference type="GO" id="GO:0019354">
    <property type="term" value="P:siroheme biosynthetic process"/>
    <property type="evidence" value="ECO:0007669"/>
    <property type="project" value="InterPro"/>
</dbReference>
<gene>
    <name evidence="8" type="ORF">KTT_36480</name>
</gene>
<dbReference type="AlphaFoldDB" id="A0A402A400"/>
<dbReference type="InterPro" id="IPR006366">
    <property type="entry name" value="CobA/CysG_C"/>
</dbReference>
<dbReference type="Gene3D" id="3.40.1010.10">
    <property type="entry name" value="Cobalt-precorrin-4 Transmethylase, Domain 1"/>
    <property type="match status" value="1"/>
</dbReference>
<evidence type="ECO:0000313" key="9">
    <source>
        <dbReference type="Proteomes" id="UP000287352"/>
    </source>
</evidence>
<protein>
    <recommendedName>
        <fullName evidence="1">uroporphyrinogen-III C-methyltransferase</fullName>
        <ecNumber evidence="1">2.1.1.107</ecNumber>
    </recommendedName>
</protein>
<keyword evidence="4" id="KW-0949">S-adenosyl-L-methionine</keyword>
<dbReference type="NCBIfam" id="TIGR01469">
    <property type="entry name" value="cobA_cysG_Cterm"/>
    <property type="match status" value="1"/>
</dbReference>
<dbReference type="PROSITE" id="PS00840">
    <property type="entry name" value="SUMT_2"/>
    <property type="match status" value="1"/>
</dbReference>
<dbReference type="Gene3D" id="3.30.950.10">
    <property type="entry name" value="Methyltransferase, Cobalt-precorrin-4 Transmethylase, Domain 2"/>
    <property type="match status" value="1"/>
</dbReference>
<evidence type="ECO:0000256" key="5">
    <source>
        <dbReference type="ARBA" id="ARBA00023244"/>
    </source>
</evidence>
<proteinExistence type="inferred from homology"/>
<dbReference type="InterPro" id="IPR014777">
    <property type="entry name" value="4pyrrole_Mease_sub1"/>
</dbReference>
<dbReference type="InterPro" id="IPR035996">
    <property type="entry name" value="4pyrrol_Methylase_sf"/>
</dbReference>
<dbReference type="GO" id="GO:0032259">
    <property type="term" value="P:methylation"/>
    <property type="evidence" value="ECO:0007669"/>
    <property type="project" value="UniProtKB-KW"/>
</dbReference>
<dbReference type="InterPro" id="IPR000878">
    <property type="entry name" value="4pyrrol_Mease"/>
</dbReference>
<comment type="caution">
    <text evidence="8">The sequence shown here is derived from an EMBL/GenBank/DDBJ whole genome shotgun (WGS) entry which is preliminary data.</text>
</comment>
<keyword evidence="3 6" id="KW-0808">Transferase</keyword>
<dbReference type="InterPro" id="IPR050161">
    <property type="entry name" value="Siro_Cobalamin_biosynth"/>
</dbReference>
<dbReference type="GO" id="GO:0004851">
    <property type="term" value="F:uroporphyrin-III C-methyltransferase activity"/>
    <property type="evidence" value="ECO:0007669"/>
    <property type="project" value="UniProtKB-EC"/>
</dbReference>
<dbReference type="RefSeq" id="WP_245994144.1">
    <property type="nucleotide sequence ID" value="NZ_BIFR01000001.1"/>
</dbReference>
<sequence length="278" mass="29201">MEVILPQNKMIQPNLADTSSARRPGLVYLIGAGPGDPELITVKGLRALQKAQVVLYDRLIAPELLREAPSDAELIYVGKGADCHTLPQEQINALLVQYAQQGRTVARLKGGDPFVFGRGGEEAQVLAEAGIPFEIIPGISSAIAAPAYAGIPVTHRDYASSVTIVTGHEGKAASPPVNWDALAALGGTLIVLMGVKALPHFTTRLIAGGRSAQTPAAVVQEGTTIRQRVVIGTLEDIAARADAAGLSSPALTVIGAVAHLHDLLAWYEGADQQRNIHE</sequence>
<evidence type="ECO:0000256" key="6">
    <source>
        <dbReference type="RuleBase" id="RU003960"/>
    </source>
</evidence>
<dbReference type="InterPro" id="IPR014776">
    <property type="entry name" value="4pyrrole_Mease_sub2"/>
</dbReference>
<keyword evidence="2 6" id="KW-0489">Methyltransferase</keyword>
<dbReference type="FunFam" id="3.40.1010.10:FF:000001">
    <property type="entry name" value="Siroheme synthase"/>
    <property type="match status" value="1"/>
</dbReference>
<organism evidence="8 9">
    <name type="scientific">Tengunoibacter tsumagoiensis</name>
    <dbReference type="NCBI Taxonomy" id="2014871"/>
    <lineage>
        <taxon>Bacteria</taxon>
        <taxon>Bacillati</taxon>
        <taxon>Chloroflexota</taxon>
        <taxon>Ktedonobacteria</taxon>
        <taxon>Ktedonobacterales</taxon>
        <taxon>Dictyobacteraceae</taxon>
        <taxon>Tengunoibacter</taxon>
    </lineage>
</organism>
<evidence type="ECO:0000259" key="7">
    <source>
        <dbReference type="Pfam" id="PF00590"/>
    </source>
</evidence>
<dbReference type="SUPFAM" id="SSF53790">
    <property type="entry name" value="Tetrapyrrole methylase"/>
    <property type="match status" value="1"/>
</dbReference>
<reference evidence="9" key="1">
    <citation type="submission" date="2018-12" db="EMBL/GenBank/DDBJ databases">
        <title>Tengunoibacter tsumagoiensis gen. nov., sp. nov., Dictyobacter kobayashii sp. nov., D. alpinus sp. nov., and D. joshuensis sp. nov. and description of Dictyobacteraceae fam. nov. within the order Ktedonobacterales isolated from Tengu-no-mugimeshi.</title>
        <authorList>
            <person name="Wang C.M."/>
            <person name="Zheng Y."/>
            <person name="Sakai Y."/>
            <person name="Toyoda A."/>
            <person name="Minakuchi Y."/>
            <person name="Abe K."/>
            <person name="Yokota A."/>
            <person name="Yabe S."/>
        </authorList>
    </citation>
    <scope>NUCLEOTIDE SEQUENCE [LARGE SCALE GENOMIC DNA]</scope>
    <source>
        <strain evidence="9">Uno3</strain>
    </source>
</reference>
<evidence type="ECO:0000313" key="8">
    <source>
        <dbReference type="EMBL" id="GCE13789.1"/>
    </source>
</evidence>
<dbReference type="Proteomes" id="UP000287352">
    <property type="component" value="Unassembled WGS sequence"/>
</dbReference>
<comment type="similarity">
    <text evidence="6">Belongs to the precorrin methyltransferase family.</text>
</comment>
<dbReference type="Pfam" id="PF00590">
    <property type="entry name" value="TP_methylase"/>
    <property type="match status" value="1"/>
</dbReference>
<dbReference type="PANTHER" id="PTHR45790">
    <property type="entry name" value="SIROHEME SYNTHASE-RELATED"/>
    <property type="match status" value="1"/>
</dbReference>
<evidence type="ECO:0000256" key="1">
    <source>
        <dbReference type="ARBA" id="ARBA00012162"/>
    </source>
</evidence>
<dbReference type="EC" id="2.1.1.107" evidence="1"/>
<feature type="domain" description="Tetrapyrrole methylase" evidence="7">
    <location>
        <begin position="27"/>
        <end position="237"/>
    </location>
</feature>
<dbReference type="CDD" id="cd11642">
    <property type="entry name" value="SUMT"/>
    <property type="match status" value="1"/>
</dbReference>
<keyword evidence="9" id="KW-1185">Reference proteome</keyword>
<dbReference type="FunFam" id="3.30.950.10:FF:000001">
    <property type="entry name" value="Siroheme synthase"/>
    <property type="match status" value="1"/>
</dbReference>
<dbReference type="PROSITE" id="PS00839">
    <property type="entry name" value="SUMT_1"/>
    <property type="match status" value="1"/>
</dbReference>
<name>A0A402A400_9CHLR</name>
<evidence type="ECO:0000256" key="4">
    <source>
        <dbReference type="ARBA" id="ARBA00022691"/>
    </source>
</evidence>